<keyword evidence="6 7" id="KW-0472">Membrane</keyword>
<evidence type="ECO:0000313" key="13">
    <source>
        <dbReference type="EMBL" id="CAB4976505.1"/>
    </source>
</evidence>
<protein>
    <submittedName>
        <fullName evidence="11">Unannotated protein</fullName>
    </submittedName>
</protein>
<dbReference type="AlphaFoldDB" id="A0A6J7BUG3"/>
<proteinExistence type="predicted"/>
<dbReference type="PANTHER" id="PTHR43163:SF2">
    <property type="entry name" value="ABC TRANSPORTER PERMEASE PROTEIN"/>
    <property type="match status" value="1"/>
</dbReference>
<evidence type="ECO:0000256" key="7">
    <source>
        <dbReference type="SAM" id="Phobius"/>
    </source>
</evidence>
<evidence type="ECO:0000313" key="12">
    <source>
        <dbReference type="EMBL" id="CAB4929083.1"/>
    </source>
</evidence>
<dbReference type="InterPro" id="IPR000515">
    <property type="entry name" value="MetI-like"/>
</dbReference>
<comment type="subcellular location">
    <subcellularLocation>
        <location evidence="1">Cell membrane</location>
        <topology evidence="1">Multi-pass membrane protein</topology>
    </subcellularLocation>
</comment>
<evidence type="ECO:0000259" key="8">
    <source>
        <dbReference type="PROSITE" id="PS50928"/>
    </source>
</evidence>
<sequence length="316" mass="34653">MSLFRSRLFRLLAVVMAVTFASYSMVSLLPGDVVTAVLGERATEADRVAARHDLHLDDPLPVRYGRWVAEAVTGDLGTSYRTHQPVSEAIGQRIWVTLELVFLSQLLALALAIPMAIFAALRPGSWIDRVMSGLQLGMLAVPGYLVAIVLMAVFAVKLGWFDTTGFVHFTDSPFGNIKSLLLPSVALGFEQVALYARVLRTDLVNTFNQDFIWYARARGLRTRRIVTHHALRPSSIGLVTLTGVSVGRMIGGTVLVESIFALPGLGRYTIDAINNRDFLALQGAVVVLTLGFVLVNFVVDILHGVIDPRIRAEERL</sequence>
<dbReference type="SUPFAM" id="SSF161098">
    <property type="entry name" value="MetI-like"/>
    <property type="match status" value="1"/>
</dbReference>
<feature type="transmembrane region" description="Helical" evidence="7">
    <location>
        <begin position="246"/>
        <end position="266"/>
    </location>
</feature>
<dbReference type="EMBL" id="CAFBOL010000008">
    <property type="protein sequence ID" value="CAB4976505.1"/>
    <property type="molecule type" value="Genomic_DNA"/>
</dbReference>
<dbReference type="EMBL" id="CAFBIY010000034">
    <property type="protein sequence ID" value="CAB4849120.1"/>
    <property type="molecule type" value="Genomic_DNA"/>
</dbReference>
<evidence type="ECO:0000256" key="6">
    <source>
        <dbReference type="ARBA" id="ARBA00023136"/>
    </source>
</evidence>
<gene>
    <name evidence="10" type="ORF">UFOPK2656_01258</name>
    <name evidence="11" type="ORF">UFOPK3267_00850</name>
    <name evidence="12" type="ORF">UFOPK3651_01357</name>
    <name evidence="13" type="ORF">UFOPK3931_00526</name>
    <name evidence="9" type="ORF">UFOPK4189_01332</name>
</gene>
<dbReference type="Pfam" id="PF19300">
    <property type="entry name" value="BPD_transp_1_N"/>
    <property type="match status" value="1"/>
</dbReference>
<feature type="transmembrane region" description="Helical" evidence="7">
    <location>
        <begin position="100"/>
        <end position="121"/>
    </location>
</feature>
<evidence type="ECO:0000256" key="2">
    <source>
        <dbReference type="ARBA" id="ARBA00022448"/>
    </source>
</evidence>
<dbReference type="EMBL" id="CAFBMT010000006">
    <property type="protein sequence ID" value="CAB4929083.1"/>
    <property type="molecule type" value="Genomic_DNA"/>
</dbReference>
<dbReference type="PANTHER" id="PTHR43163">
    <property type="entry name" value="DIPEPTIDE TRANSPORT SYSTEM PERMEASE PROTEIN DPPB-RELATED"/>
    <property type="match status" value="1"/>
</dbReference>
<keyword evidence="3" id="KW-1003">Cell membrane</keyword>
<dbReference type="EMBL" id="CAEZYF010000006">
    <property type="protein sequence ID" value="CAB4720006.1"/>
    <property type="molecule type" value="Genomic_DNA"/>
</dbReference>
<dbReference type="CDD" id="cd06261">
    <property type="entry name" value="TM_PBP2"/>
    <property type="match status" value="1"/>
</dbReference>
<feature type="domain" description="ABC transmembrane type-1" evidence="8">
    <location>
        <begin position="94"/>
        <end position="303"/>
    </location>
</feature>
<dbReference type="EMBL" id="CAESGF010000006">
    <property type="protein sequence ID" value="CAB4363552.1"/>
    <property type="molecule type" value="Genomic_DNA"/>
</dbReference>
<dbReference type="GO" id="GO:0055085">
    <property type="term" value="P:transmembrane transport"/>
    <property type="evidence" value="ECO:0007669"/>
    <property type="project" value="InterPro"/>
</dbReference>
<dbReference type="InterPro" id="IPR035906">
    <property type="entry name" value="MetI-like_sf"/>
</dbReference>
<evidence type="ECO:0000313" key="11">
    <source>
        <dbReference type="EMBL" id="CAB4849120.1"/>
    </source>
</evidence>
<evidence type="ECO:0000256" key="3">
    <source>
        <dbReference type="ARBA" id="ARBA00022475"/>
    </source>
</evidence>
<dbReference type="PROSITE" id="PS50928">
    <property type="entry name" value="ABC_TM1"/>
    <property type="match status" value="1"/>
</dbReference>
<evidence type="ECO:0000256" key="4">
    <source>
        <dbReference type="ARBA" id="ARBA00022692"/>
    </source>
</evidence>
<evidence type="ECO:0000313" key="10">
    <source>
        <dbReference type="EMBL" id="CAB4720006.1"/>
    </source>
</evidence>
<evidence type="ECO:0000256" key="1">
    <source>
        <dbReference type="ARBA" id="ARBA00004651"/>
    </source>
</evidence>
<name>A0A6J7BUG3_9ZZZZ</name>
<feature type="transmembrane region" description="Helical" evidence="7">
    <location>
        <begin position="278"/>
        <end position="299"/>
    </location>
</feature>
<feature type="transmembrane region" description="Helical" evidence="7">
    <location>
        <begin position="133"/>
        <end position="156"/>
    </location>
</feature>
<dbReference type="Pfam" id="PF00528">
    <property type="entry name" value="BPD_transp_1"/>
    <property type="match status" value="1"/>
</dbReference>
<keyword evidence="4 7" id="KW-0812">Transmembrane</keyword>
<keyword evidence="2" id="KW-0813">Transport</keyword>
<accession>A0A6J7BUG3</accession>
<keyword evidence="5 7" id="KW-1133">Transmembrane helix</keyword>
<dbReference type="InterPro" id="IPR045621">
    <property type="entry name" value="BPD_transp_1_N"/>
</dbReference>
<dbReference type="Gene3D" id="1.10.3720.10">
    <property type="entry name" value="MetI-like"/>
    <property type="match status" value="1"/>
</dbReference>
<reference evidence="11" key="1">
    <citation type="submission" date="2020-05" db="EMBL/GenBank/DDBJ databases">
        <authorList>
            <person name="Chiriac C."/>
            <person name="Salcher M."/>
            <person name="Ghai R."/>
            <person name="Kavagutti S V."/>
        </authorList>
    </citation>
    <scope>NUCLEOTIDE SEQUENCE</scope>
</reference>
<dbReference type="GO" id="GO:0005886">
    <property type="term" value="C:plasma membrane"/>
    <property type="evidence" value="ECO:0007669"/>
    <property type="project" value="UniProtKB-SubCell"/>
</dbReference>
<evidence type="ECO:0000313" key="9">
    <source>
        <dbReference type="EMBL" id="CAB4363552.1"/>
    </source>
</evidence>
<organism evidence="11">
    <name type="scientific">freshwater metagenome</name>
    <dbReference type="NCBI Taxonomy" id="449393"/>
    <lineage>
        <taxon>unclassified sequences</taxon>
        <taxon>metagenomes</taxon>
        <taxon>ecological metagenomes</taxon>
    </lineage>
</organism>
<evidence type="ECO:0000256" key="5">
    <source>
        <dbReference type="ARBA" id="ARBA00022989"/>
    </source>
</evidence>